<dbReference type="EMBL" id="VIEB01000295">
    <property type="protein sequence ID" value="TQD96252.1"/>
    <property type="molecule type" value="Genomic_DNA"/>
</dbReference>
<feature type="compositionally biased region" description="Polar residues" evidence="1">
    <location>
        <begin position="348"/>
        <end position="363"/>
    </location>
</feature>
<dbReference type="InterPro" id="IPR005162">
    <property type="entry name" value="Retrotrans_gag_dom"/>
</dbReference>
<dbReference type="PANTHER" id="PTHR33223">
    <property type="entry name" value="CCHC-TYPE DOMAIN-CONTAINING PROTEIN"/>
    <property type="match status" value="1"/>
</dbReference>
<dbReference type="Proteomes" id="UP000315295">
    <property type="component" value="Unassembled WGS sequence"/>
</dbReference>
<feature type="domain" description="Retrotransposon gag" evidence="2">
    <location>
        <begin position="140"/>
        <end position="232"/>
    </location>
</feature>
<name>A0A540MCD7_MALBA</name>
<evidence type="ECO:0000259" key="2">
    <source>
        <dbReference type="Pfam" id="PF03732"/>
    </source>
</evidence>
<keyword evidence="4" id="KW-1185">Reference proteome</keyword>
<reference evidence="3 4" key="1">
    <citation type="journal article" date="2019" name="G3 (Bethesda)">
        <title>Sequencing of a Wild Apple (Malus baccata) Genome Unravels the Differences Between Cultivated and Wild Apple Species Regarding Disease Resistance and Cold Tolerance.</title>
        <authorList>
            <person name="Chen X."/>
        </authorList>
    </citation>
    <scope>NUCLEOTIDE SEQUENCE [LARGE SCALE GENOMIC DNA]</scope>
    <source>
        <strain evidence="4">cv. Shandingzi</strain>
        <tissue evidence="3">Leaves</tissue>
    </source>
</reference>
<evidence type="ECO:0000313" key="3">
    <source>
        <dbReference type="EMBL" id="TQD96252.1"/>
    </source>
</evidence>
<dbReference type="PANTHER" id="PTHR33223:SF3">
    <property type="match status" value="1"/>
</dbReference>
<sequence length="377" mass="43279">MTQSSHPVREHILDFDDDFDRTLRRNRNQQDRNPPIPEPEFEEHPLEKEEEDPNMAADNRTIKELSASGLDNASPLCIQYPMVALGKTDEFELKSSLLHHISKFHSMSMEEPNKHLKEFEVVCSSMTPVNVDGSILKMKAFPFSLLDKAQDWLYELAPETVTSWESMKRAFLEKFFPTSRVILLRKRISGIQQNQGETFPTYYERFKTLVASCPEHQMKDELLLQYFYEGLLPIKRQMLDTSAERALVNKTPMAAKTLIANRALNAQQYEGIGQMDIPRQQVNEVSSTSDIQSQLANLTSIVSQMAEGIRMKEPSVCGVCSIQRHASEKCHQLIENGGWESANAIGFQGQNQPRNDPYSNTYNPGWRNHPNFKWREP</sequence>
<dbReference type="AlphaFoldDB" id="A0A540MCD7"/>
<evidence type="ECO:0000256" key="1">
    <source>
        <dbReference type="SAM" id="MobiDB-lite"/>
    </source>
</evidence>
<organism evidence="3 4">
    <name type="scientific">Malus baccata</name>
    <name type="common">Siberian crab apple</name>
    <name type="synonym">Pyrus baccata</name>
    <dbReference type="NCBI Taxonomy" id="106549"/>
    <lineage>
        <taxon>Eukaryota</taxon>
        <taxon>Viridiplantae</taxon>
        <taxon>Streptophyta</taxon>
        <taxon>Embryophyta</taxon>
        <taxon>Tracheophyta</taxon>
        <taxon>Spermatophyta</taxon>
        <taxon>Magnoliopsida</taxon>
        <taxon>eudicotyledons</taxon>
        <taxon>Gunneridae</taxon>
        <taxon>Pentapetalae</taxon>
        <taxon>rosids</taxon>
        <taxon>fabids</taxon>
        <taxon>Rosales</taxon>
        <taxon>Rosaceae</taxon>
        <taxon>Amygdaloideae</taxon>
        <taxon>Maleae</taxon>
        <taxon>Malus</taxon>
    </lineage>
</organism>
<comment type="caution">
    <text evidence="3">The sequence shown here is derived from an EMBL/GenBank/DDBJ whole genome shotgun (WGS) entry which is preliminary data.</text>
</comment>
<feature type="region of interest" description="Disordered" evidence="1">
    <location>
        <begin position="344"/>
        <end position="377"/>
    </location>
</feature>
<dbReference type="Pfam" id="PF03732">
    <property type="entry name" value="Retrotrans_gag"/>
    <property type="match status" value="1"/>
</dbReference>
<evidence type="ECO:0000313" key="4">
    <source>
        <dbReference type="Proteomes" id="UP000315295"/>
    </source>
</evidence>
<feature type="region of interest" description="Disordered" evidence="1">
    <location>
        <begin position="1"/>
        <end position="54"/>
    </location>
</feature>
<accession>A0A540MCD7</accession>
<gene>
    <name evidence="3" type="ORF">C1H46_018161</name>
</gene>
<proteinExistence type="predicted"/>
<protein>
    <recommendedName>
        <fullName evidence="2">Retrotransposon gag domain-containing protein</fullName>
    </recommendedName>
</protein>